<keyword evidence="3 5" id="KW-1133">Transmembrane helix</keyword>
<name>A0ABM9C1C8_9BACL</name>
<evidence type="ECO:0000256" key="2">
    <source>
        <dbReference type="ARBA" id="ARBA00022692"/>
    </source>
</evidence>
<keyword evidence="2 5" id="KW-0812">Transmembrane</keyword>
<dbReference type="RefSeq" id="WP_236339915.1">
    <property type="nucleotide sequence ID" value="NZ_CAKMMF010000007.1"/>
</dbReference>
<feature type="transmembrane region" description="Helical" evidence="5">
    <location>
        <begin position="75"/>
        <end position="96"/>
    </location>
</feature>
<proteinExistence type="predicted"/>
<protein>
    <recommendedName>
        <fullName evidence="8">DUF4870 domain-containing protein</fullName>
    </recommendedName>
</protein>
<dbReference type="PANTHER" id="PTHR36460:SF1">
    <property type="entry name" value="UPF0132 DOMAIN PROTEIN (AFU_ORTHOLOGUE AFUA_3G10255)"/>
    <property type="match status" value="1"/>
</dbReference>
<dbReference type="EMBL" id="CAKMMF010000007">
    <property type="protein sequence ID" value="CAH1201309.1"/>
    <property type="molecule type" value="Genomic_DNA"/>
</dbReference>
<dbReference type="InterPro" id="IPR019109">
    <property type="entry name" value="MamF_MmsF"/>
</dbReference>
<evidence type="ECO:0000256" key="5">
    <source>
        <dbReference type="SAM" id="Phobius"/>
    </source>
</evidence>
<keyword evidence="7" id="KW-1185">Reference proteome</keyword>
<keyword evidence="4 5" id="KW-0472">Membrane</keyword>
<feature type="transmembrane region" description="Helical" evidence="5">
    <location>
        <begin position="50"/>
        <end position="69"/>
    </location>
</feature>
<feature type="transmembrane region" description="Helical" evidence="5">
    <location>
        <begin position="20"/>
        <end position="38"/>
    </location>
</feature>
<evidence type="ECO:0000256" key="3">
    <source>
        <dbReference type="ARBA" id="ARBA00022989"/>
    </source>
</evidence>
<reference evidence="6" key="1">
    <citation type="submission" date="2022-01" db="EMBL/GenBank/DDBJ databases">
        <authorList>
            <person name="Criscuolo A."/>
        </authorList>
    </citation>
    <scope>NUCLEOTIDE SEQUENCE</scope>
    <source>
        <strain evidence="6">CIP111893</strain>
    </source>
</reference>
<evidence type="ECO:0000256" key="1">
    <source>
        <dbReference type="ARBA" id="ARBA00004141"/>
    </source>
</evidence>
<evidence type="ECO:0000313" key="6">
    <source>
        <dbReference type="EMBL" id="CAH1201309.1"/>
    </source>
</evidence>
<organism evidence="6 7">
    <name type="scientific">Paenibacillus plantiphilus</name>
    <dbReference type="NCBI Taxonomy" id="2905650"/>
    <lineage>
        <taxon>Bacteria</taxon>
        <taxon>Bacillati</taxon>
        <taxon>Bacillota</taxon>
        <taxon>Bacilli</taxon>
        <taxon>Bacillales</taxon>
        <taxon>Paenibacillaceae</taxon>
        <taxon>Paenibacillus</taxon>
    </lineage>
</organism>
<comment type="caution">
    <text evidence="6">The sequence shown here is derived from an EMBL/GenBank/DDBJ whole genome shotgun (WGS) entry which is preliminary data.</text>
</comment>
<comment type="subcellular location">
    <subcellularLocation>
        <location evidence="1">Membrane</location>
        <topology evidence="1">Multi-pass membrane protein</topology>
    </subcellularLocation>
</comment>
<dbReference type="Pfam" id="PF09685">
    <property type="entry name" value="MamF_MmsF"/>
    <property type="match status" value="1"/>
</dbReference>
<evidence type="ECO:0000256" key="4">
    <source>
        <dbReference type="ARBA" id="ARBA00023136"/>
    </source>
</evidence>
<evidence type="ECO:0000313" key="7">
    <source>
        <dbReference type="Proteomes" id="UP000838686"/>
    </source>
</evidence>
<dbReference type="Proteomes" id="UP000838686">
    <property type="component" value="Unassembled WGS sequence"/>
</dbReference>
<evidence type="ECO:0008006" key="8">
    <source>
        <dbReference type="Google" id="ProtNLM"/>
    </source>
</evidence>
<sequence length="117" mass="13104">MQSPSMTPDPSSTGMDPKIVGLLCYLGWFITGIIFLVLEKNSRFVRFHAMQSIITFGAITVFLIVINIIPIIGLLISFLVPPLAFVLTIVLMLFAYQGRWFKLPVIGDIAEQQANRF</sequence>
<accession>A0ABM9C1C8</accession>
<gene>
    <name evidence="6" type="ORF">PAECIP111893_01570</name>
</gene>
<dbReference type="PANTHER" id="PTHR36460">
    <property type="entry name" value="UPF0132 DOMAIN PROTEIN (AFU_ORTHOLOGUE AFUA_3G10255)"/>
    <property type="match status" value="1"/>
</dbReference>